<gene>
    <name evidence="1" type="ORF">SAMEA1982600_03805</name>
</gene>
<dbReference type="OrthoDB" id="6312934at2"/>
<proteinExistence type="predicted"/>
<evidence type="ECO:0000313" key="1">
    <source>
        <dbReference type="EMBL" id="SAI47404.1"/>
    </source>
</evidence>
<dbReference type="Proteomes" id="UP000077037">
    <property type="component" value="Unassembled WGS sequence"/>
</dbReference>
<dbReference type="AlphaFoldDB" id="A0A157QPA7"/>
<dbReference type="InterPro" id="IPR009225">
    <property type="entry name" value="Phage_head_completion_GpL"/>
</dbReference>
<dbReference type="Pfam" id="PF05926">
    <property type="entry name" value="Phage_GPL"/>
    <property type="match status" value="1"/>
</dbReference>
<protein>
    <submittedName>
        <fullName evidence="1">Phage head completion protein (GPL)</fullName>
    </submittedName>
</protein>
<evidence type="ECO:0000313" key="2">
    <source>
        <dbReference type="Proteomes" id="UP000077037"/>
    </source>
</evidence>
<dbReference type="EMBL" id="FKBS01000025">
    <property type="protein sequence ID" value="SAI47404.1"/>
    <property type="molecule type" value="Genomic_DNA"/>
</dbReference>
<accession>A0A157QPA7</accession>
<reference evidence="1 2" key="1">
    <citation type="submission" date="2016-03" db="EMBL/GenBank/DDBJ databases">
        <authorList>
            <consortium name="Pathogen Informatics"/>
        </authorList>
    </citation>
    <scope>NUCLEOTIDE SEQUENCE [LARGE SCALE GENOMIC DNA]</scope>
    <source>
        <strain evidence="1 2">NCTC13364</strain>
    </source>
</reference>
<sequence length="154" mass="16839">MSFVANQPSPGPAKILNDGWYPDIDVAKARATMRRVDGTVTPERFERAIITAIIEVGRDLGPWKAARMADGYATLAAVPCDAVGGQPIHQQNYLRAVYSTAHADLMERMPDYDLTAAGQRSTEPVEDMADALRRDASWAITAILGRPRTTVELI</sequence>
<organism evidence="1 2">
    <name type="scientific">Bordetella ansorpii</name>
    <dbReference type="NCBI Taxonomy" id="288768"/>
    <lineage>
        <taxon>Bacteria</taxon>
        <taxon>Pseudomonadati</taxon>
        <taxon>Pseudomonadota</taxon>
        <taxon>Betaproteobacteria</taxon>
        <taxon>Burkholderiales</taxon>
        <taxon>Alcaligenaceae</taxon>
        <taxon>Bordetella</taxon>
    </lineage>
</organism>
<dbReference type="RefSeq" id="WP_066417136.1">
    <property type="nucleotide sequence ID" value="NZ_FKBS01000025.1"/>
</dbReference>
<name>A0A157QPA7_9BORD</name>